<proteinExistence type="predicted"/>
<feature type="transmembrane region" description="Helical" evidence="1">
    <location>
        <begin position="151"/>
        <end position="172"/>
    </location>
</feature>
<keyword evidence="1" id="KW-1133">Transmembrane helix</keyword>
<protein>
    <submittedName>
        <fullName evidence="2">Zinc transporter ZupT</fullName>
    </submittedName>
</protein>
<dbReference type="EMBL" id="FQVC01000009">
    <property type="protein sequence ID" value="SHF54272.1"/>
    <property type="molecule type" value="Genomic_DNA"/>
</dbReference>
<accession>A0A1M5CIM5</accession>
<gene>
    <name evidence="2" type="ORF">SAMN02745223_02922</name>
</gene>
<dbReference type="Proteomes" id="UP000184533">
    <property type="component" value="Unassembled WGS sequence"/>
</dbReference>
<feature type="transmembrane region" description="Helical" evidence="1">
    <location>
        <begin position="340"/>
        <end position="359"/>
    </location>
</feature>
<keyword evidence="1" id="KW-0812">Transmembrane</keyword>
<organism evidence="2 3">
    <name type="scientific">Devosia limi DSM 17137</name>
    <dbReference type="NCBI Taxonomy" id="1121477"/>
    <lineage>
        <taxon>Bacteria</taxon>
        <taxon>Pseudomonadati</taxon>
        <taxon>Pseudomonadota</taxon>
        <taxon>Alphaproteobacteria</taxon>
        <taxon>Hyphomicrobiales</taxon>
        <taxon>Devosiaceae</taxon>
        <taxon>Devosia</taxon>
    </lineage>
</organism>
<feature type="transmembrane region" description="Helical" evidence="1">
    <location>
        <begin position="242"/>
        <end position="260"/>
    </location>
</feature>
<keyword evidence="1" id="KW-0472">Membrane</keyword>
<feature type="transmembrane region" description="Helical" evidence="1">
    <location>
        <begin position="371"/>
        <end position="394"/>
    </location>
</feature>
<feature type="transmembrane region" description="Helical" evidence="1">
    <location>
        <begin position="212"/>
        <end position="235"/>
    </location>
</feature>
<dbReference type="RefSeq" id="WP_244468737.1">
    <property type="nucleotide sequence ID" value="NZ_FQVC01000009.1"/>
</dbReference>
<dbReference type="AlphaFoldDB" id="A0A1M5CIM5"/>
<feature type="transmembrane region" description="Helical" evidence="1">
    <location>
        <begin position="179"/>
        <end position="200"/>
    </location>
</feature>
<name>A0A1M5CIM5_9HYPH</name>
<feature type="transmembrane region" description="Helical" evidence="1">
    <location>
        <begin position="266"/>
        <end position="289"/>
    </location>
</feature>
<evidence type="ECO:0000256" key="1">
    <source>
        <dbReference type="SAM" id="Phobius"/>
    </source>
</evidence>
<sequence>MTAPEMMAVSEDRPNRLLLLWLLLPLTLLGIAIAWIASADPLRSFDNSAPPVEAFTYERTILDGDGIRVLVRAGGSEPMKVAQVQVDDAYWMFTQDPPGPIARGSTVWLRIPYPWVLGEAHAINIVTDTGATFLHEIPVAVPTPVPTQSLLWQQALIGLIVGVLPVAIGLLCYPALRGVGVAGMNFILALTVGLLAFLLVDMSLEALEMSAASAVLFQGPLLVLLAGAASFMLLMAIGRWRGAPAGLALSFYIALGIGLHNFGEGLAIGAAFAAGSAGLGTFLVLGFAVHNVTEGIGIAAPILKARPPLWSFVALTLLAGAPAVVGLWIGSLAYAPQWSALFLGIGAGAIAQVIVEVTTYMTRTGKGRNTLLSVPVITGFLVGVAFMYVTAAAIKF</sequence>
<evidence type="ECO:0000313" key="2">
    <source>
        <dbReference type="EMBL" id="SHF54272.1"/>
    </source>
</evidence>
<feature type="transmembrane region" description="Helical" evidence="1">
    <location>
        <begin position="309"/>
        <end position="334"/>
    </location>
</feature>
<reference evidence="2 3" key="1">
    <citation type="submission" date="2016-11" db="EMBL/GenBank/DDBJ databases">
        <authorList>
            <person name="Jaros S."/>
            <person name="Januszkiewicz K."/>
            <person name="Wedrychowicz H."/>
        </authorList>
    </citation>
    <scope>NUCLEOTIDE SEQUENCE [LARGE SCALE GENOMIC DNA]</scope>
    <source>
        <strain evidence="2 3">DSM 17137</strain>
    </source>
</reference>
<evidence type="ECO:0000313" key="3">
    <source>
        <dbReference type="Proteomes" id="UP000184533"/>
    </source>
</evidence>